<evidence type="ECO:0000313" key="2">
    <source>
        <dbReference type="Proteomes" id="UP001060215"/>
    </source>
</evidence>
<proteinExistence type="predicted"/>
<dbReference type="Proteomes" id="UP001060215">
    <property type="component" value="Chromosome 7"/>
</dbReference>
<comment type="caution">
    <text evidence="1">The sequence shown here is derived from an EMBL/GenBank/DDBJ whole genome shotgun (WGS) entry which is preliminary data.</text>
</comment>
<dbReference type="EMBL" id="CM045764">
    <property type="protein sequence ID" value="KAI8005762.1"/>
    <property type="molecule type" value="Genomic_DNA"/>
</dbReference>
<keyword evidence="2" id="KW-1185">Reference proteome</keyword>
<reference evidence="1 2" key="1">
    <citation type="journal article" date="2022" name="Plant J.">
        <title>Chromosome-level genome of Camellia lanceoleosa provides a valuable resource for understanding genome evolution and self-incompatibility.</title>
        <authorList>
            <person name="Gong W."/>
            <person name="Xiao S."/>
            <person name="Wang L."/>
            <person name="Liao Z."/>
            <person name="Chang Y."/>
            <person name="Mo W."/>
            <person name="Hu G."/>
            <person name="Li W."/>
            <person name="Zhao G."/>
            <person name="Zhu H."/>
            <person name="Hu X."/>
            <person name="Ji K."/>
            <person name="Xiang X."/>
            <person name="Song Q."/>
            <person name="Yuan D."/>
            <person name="Jin S."/>
            <person name="Zhang L."/>
        </authorList>
    </citation>
    <scope>NUCLEOTIDE SEQUENCE [LARGE SCALE GENOMIC DNA]</scope>
    <source>
        <strain evidence="1">SQ_2022a</strain>
    </source>
</reference>
<organism evidence="1 2">
    <name type="scientific">Camellia lanceoleosa</name>
    <dbReference type="NCBI Taxonomy" id="1840588"/>
    <lineage>
        <taxon>Eukaryota</taxon>
        <taxon>Viridiplantae</taxon>
        <taxon>Streptophyta</taxon>
        <taxon>Embryophyta</taxon>
        <taxon>Tracheophyta</taxon>
        <taxon>Spermatophyta</taxon>
        <taxon>Magnoliopsida</taxon>
        <taxon>eudicotyledons</taxon>
        <taxon>Gunneridae</taxon>
        <taxon>Pentapetalae</taxon>
        <taxon>asterids</taxon>
        <taxon>Ericales</taxon>
        <taxon>Theaceae</taxon>
        <taxon>Camellia</taxon>
    </lineage>
</organism>
<protein>
    <submittedName>
        <fullName evidence="1">Uncharacterized protein</fullName>
    </submittedName>
</protein>
<evidence type="ECO:0000313" key="1">
    <source>
        <dbReference type="EMBL" id="KAI8005762.1"/>
    </source>
</evidence>
<name>A0ACC0GX36_9ERIC</name>
<accession>A0ACC0GX36</accession>
<gene>
    <name evidence="1" type="ORF">LOK49_LG07G01271</name>
</gene>
<sequence length="70" mass="8060">MHVGPICPYTPYAKHYNITIMLTKTNAGINKNCGPRSNNMADPRVLHKYKIYIYIIYLCIPLIHLPTKLT</sequence>